<dbReference type="Proteomes" id="UP001300871">
    <property type="component" value="Unassembled WGS sequence"/>
</dbReference>
<dbReference type="Proteomes" id="UP001203136">
    <property type="component" value="Unassembled WGS sequence"/>
</dbReference>
<feature type="domain" description="HTH cro/C1-type" evidence="2">
    <location>
        <begin position="17"/>
        <end position="71"/>
    </location>
</feature>
<name>A0AAW5FA74_CLOSY</name>
<dbReference type="EMBL" id="JAQLGM010000063">
    <property type="protein sequence ID" value="MDB2002214.1"/>
    <property type="molecule type" value="Genomic_DNA"/>
</dbReference>
<dbReference type="CDD" id="cd00093">
    <property type="entry name" value="HTH_XRE"/>
    <property type="match status" value="1"/>
</dbReference>
<evidence type="ECO:0000259" key="2">
    <source>
        <dbReference type="PROSITE" id="PS50943"/>
    </source>
</evidence>
<proteinExistence type="predicted"/>
<evidence type="ECO:0000313" key="3">
    <source>
        <dbReference type="EMBL" id="MCK0088841.1"/>
    </source>
</evidence>
<dbReference type="RefSeq" id="WP_003497946.1">
    <property type="nucleotide sequence ID" value="NZ_BAABZD010000003.1"/>
</dbReference>
<dbReference type="InterPro" id="IPR010982">
    <property type="entry name" value="Lambda_DNA-bd_dom_sf"/>
</dbReference>
<reference evidence="4" key="2">
    <citation type="submission" date="2023-01" db="EMBL/GenBank/DDBJ databases">
        <title>Human gut microbiome strain richness.</title>
        <authorList>
            <person name="Chen-Liaw A."/>
        </authorList>
    </citation>
    <scope>NUCLEOTIDE SEQUENCE</scope>
    <source>
        <strain evidence="4">B1_m1001713B170214d0_201011</strain>
    </source>
</reference>
<dbReference type="SUPFAM" id="SSF47413">
    <property type="entry name" value="lambda repressor-like DNA-binding domains"/>
    <property type="match status" value="1"/>
</dbReference>
<accession>A0AAW5FA74</accession>
<dbReference type="GO" id="GO:0003677">
    <property type="term" value="F:DNA binding"/>
    <property type="evidence" value="ECO:0007669"/>
    <property type="project" value="UniProtKB-KW"/>
</dbReference>
<organism evidence="3 5">
    <name type="scientific">Clostridium symbiosum</name>
    <name type="common">Bacteroides symbiosus</name>
    <dbReference type="NCBI Taxonomy" id="1512"/>
    <lineage>
        <taxon>Bacteria</taxon>
        <taxon>Bacillati</taxon>
        <taxon>Bacillota</taxon>
        <taxon>Clostridia</taxon>
        <taxon>Lachnospirales</taxon>
        <taxon>Lachnospiraceae</taxon>
        <taxon>Otoolea</taxon>
    </lineage>
</organism>
<dbReference type="SMART" id="SM00530">
    <property type="entry name" value="HTH_XRE"/>
    <property type="match status" value="1"/>
</dbReference>
<dbReference type="PANTHER" id="PTHR46558">
    <property type="entry name" value="TRACRIPTIONAL REGULATORY PROTEIN-RELATED-RELATED"/>
    <property type="match status" value="1"/>
</dbReference>
<dbReference type="EMBL" id="JAINVB010000002">
    <property type="protein sequence ID" value="MCK0088841.1"/>
    <property type="molecule type" value="Genomic_DNA"/>
</dbReference>
<dbReference type="Gene3D" id="1.10.260.40">
    <property type="entry name" value="lambda repressor-like DNA-binding domains"/>
    <property type="match status" value="1"/>
</dbReference>
<comment type="caution">
    <text evidence="3">The sequence shown here is derived from an EMBL/GenBank/DDBJ whole genome shotgun (WGS) entry which is preliminary data.</text>
</comment>
<sequence length="120" mass="14006">MGKKTSVEDLLKADGKLKELRKRRNLIQEQLADEIGTSQQTVSRVEKDKLSMSIETLIRLTVYFNVSADYMLGISDLVQPEDSIKIHELVQLYRGLNERDKELVYSQVKRMHELDRKKKN</sequence>
<gene>
    <name evidence="3" type="ORF">K5I21_23855</name>
    <name evidence="4" type="ORF">PM006_18615</name>
</gene>
<protein>
    <submittedName>
        <fullName evidence="3">Helix-turn-helix domain-containing protein</fullName>
    </submittedName>
    <submittedName>
        <fullName evidence="4">Helix-turn-helix transcriptional regulator</fullName>
    </submittedName>
</protein>
<dbReference type="PROSITE" id="PS50943">
    <property type="entry name" value="HTH_CROC1"/>
    <property type="match status" value="1"/>
</dbReference>
<dbReference type="Pfam" id="PF01381">
    <property type="entry name" value="HTH_3"/>
    <property type="match status" value="1"/>
</dbReference>
<dbReference type="InterPro" id="IPR001387">
    <property type="entry name" value="Cro/C1-type_HTH"/>
</dbReference>
<dbReference type="AlphaFoldDB" id="A0AAW5FA74"/>
<keyword evidence="1" id="KW-0238">DNA-binding</keyword>
<evidence type="ECO:0000313" key="5">
    <source>
        <dbReference type="Proteomes" id="UP001203136"/>
    </source>
</evidence>
<evidence type="ECO:0000313" key="4">
    <source>
        <dbReference type="EMBL" id="MDB2002214.1"/>
    </source>
</evidence>
<dbReference type="GeneID" id="57968122"/>
<reference evidence="3" key="1">
    <citation type="journal article" date="2022" name="Cell Host Microbe">
        <title>Colonization of the live biotherapeutic product VE303 and modulation of the microbiota and metabolites in healthy volunteers.</title>
        <authorList>
            <person name="Dsouza M."/>
            <person name="Menon R."/>
            <person name="Crossette E."/>
            <person name="Bhattarai S.K."/>
            <person name="Schneider J."/>
            <person name="Kim Y.G."/>
            <person name="Reddy S."/>
            <person name="Caballero S."/>
            <person name="Felix C."/>
            <person name="Cornacchione L."/>
            <person name="Hendrickson J."/>
            <person name="Watson A.R."/>
            <person name="Minot S.S."/>
            <person name="Greenfield N."/>
            <person name="Schopf L."/>
            <person name="Szabady R."/>
            <person name="Patarroyo J."/>
            <person name="Smith W."/>
            <person name="Harrison P."/>
            <person name="Kuijper E.J."/>
            <person name="Kelly C.P."/>
            <person name="Olle B."/>
            <person name="Bobilev D."/>
            <person name="Silber J.L."/>
            <person name="Bucci V."/>
            <person name="Roberts B."/>
            <person name="Faith J."/>
            <person name="Norman J.M."/>
        </authorList>
    </citation>
    <scope>NUCLEOTIDE SEQUENCE</scope>
    <source>
        <strain evidence="3">VE303-04</strain>
    </source>
</reference>
<evidence type="ECO:0000256" key="1">
    <source>
        <dbReference type="ARBA" id="ARBA00023125"/>
    </source>
</evidence>
<dbReference type="PANTHER" id="PTHR46558:SF11">
    <property type="entry name" value="HTH-TYPE TRANSCRIPTIONAL REGULATOR XRE"/>
    <property type="match status" value="1"/>
</dbReference>